<dbReference type="GO" id="GO:0000725">
    <property type="term" value="P:recombinational repair"/>
    <property type="evidence" value="ECO:0007669"/>
    <property type="project" value="InterPro"/>
</dbReference>
<reference evidence="2" key="1">
    <citation type="submission" date="2018-04" db="EMBL/GenBank/DDBJ databases">
        <title>Transcriptome of Schizaphis graminum biotype I.</title>
        <authorList>
            <person name="Scully E.D."/>
            <person name="Geib S.M."/>
            <person name="Palmer N.A."/>
            <person name="Koch K."/>
            <person name="Bradshaw J."/>
            <person name="Heng-Moss T."/>
            <person name="Sarath G."/>
        </authorList>
    </citation>
    <scope>NUCLEOTIDE SEQUENCE</scope>
</reference>
<feature type="domain" description="Homologous recombination OB-fold protein OB-fold" evidence="1">
    <location>
        <begin position="297"/>
        <end position="380"/>
    </location>
</feature>
<evidence type="ECO:0000259" key="1">
    <source>
        <dbReference type="Pfam" id="PF15072"/>
    </source>
</evidence>
<protein>
    <recommendedName>
        <fullName evidence="1">Homologous recombination OB-fold protein OB-fold domain-containing protein</fullName>
    </recommendedName>
</protein>
<dbReference type="InterPro" id="IPR028045">
    <property type="entry name" value="HROB"/>
</dbReference>
<dbReference type="InterPro" id="IPR058570">
    <property type="entry name" value="HROB_OB"/>
</dbReference>
<dbReference type="InterPro" id="IPR006141">
    <property type="entry name" value="Intein_N"/>
</dbReference>
<proteinExistence type="predicted"/>
<name>A0A2S2PHJ5_SCHGA</name>
<dbReference type="AlphaFoldDB" id="A0A2S2PHJ5"/>
<dbReference type="PANTHER" id="PTHR14523">
    <property type="entry name" value="UNCHARACTERIZED PROTEIN C17ORF53 HOMOLOG"/>
    <property type="match status" value="1"/>
</dbReference>
<dbReference type="PANTHER" id="PTHR14523:SF1">
    <property type="entry name" value="HOMOLOGOUS RECOMBINATION OB-FOLD PROTEIN"/>
    <property type="match status" value="1"/>
</dbReference>
<dbReference type="EMBL" id="GGMR01016291">
    <property type="protein sequence ID" value="MBY28910.1"/>
    <property type="molecule type" value="Transcribed_RNA"/>
</dbReference>
<dbReference type="Pfam" id="PF15072">
    <property type="entry name" value="HROB"/>
    <property type="match status" value="1"/>
</dbReference>
<gene>
    <name evidence="2" type="primary">CQ053</name>
    <name evidence="2" type="ORF">g.170398</name>
</gene>
<dbReference type="GO" id="GO:0016539">
    <property type="term" value="P:intein-mediated protein splicing"/>
    <property type="evidence" value="ECO:0007669"/>
    <property type="project" value="InterPro"/>
</dbReference>
<sequence>MFELEDFDLDDEVFLNTQIPTDINRSPIISSNSNPVTSNFEDDDEIFLNVSNSVFELESSHSENIESKIKNTTKEQKKNNDILQDMLKTNKTQSKLEIKKSFNENQSNNIKLNFDDYFDSDDETFFNTSSIIEGAMSPSKYNDCTTKFDLNDDRNEVSIVNSGNYQFKSSDIKNSNKSNCNGNLNTTITSVKIMTPKCTSRKFPGPAGLLSENEELYSEDPSNLESLDMSVNVNEHDSKEENLCTQANDLSFSSSPYQQFLSDFFTVDVDALIDKFNVAWIKQKLLPHTASGRFFTDKIPFFVSVLKEIDCLSPDPTVLLADKTGNIRGTIHRAVWNQFSSQLKLGAVLVLTNVGVSCQKILKGFTLNITSDHLVAIYSYSSEDVQRVIITRTTDMTNYEIVNRAKQWNAYNVEALNKNSNSVIIKNRANMLNNLKSSIILTDHSSLPSNANYQITNNTPGQSTTIKKIFKPKTPVVHNLFKNVPNVSSNFPEEPPTKRIRNELKNEDQCSNNDISVIQNIFEGIDEDEMFNDFCC</sequence>
<evidence type="ECO:0000313" key="2">
    <source>
        <dbReference type="EMBL" id="MBY28910.1"/>
    </source>
</evidence>
<accession>A0A2S2PHJ5</accession>
<dbReference type="PROSITE" id="PS50817">
    <property type="entry name" value="INTEIN_N_TER"/>
    <property type="match status" value="1"/>
</dbReference>
<organism evidence="2">
    <name type="scientific">Schizaphis graminum</name>
    <name type="common">Green bug aphid</name>
    <dbReference type="NCBI Taxonomy" id="13262"/>
    <lineage>
        <taxon>Eukaryota</taxon>
        <taxon>Metazoa</taxon>
        <taxon>Ecdysozoa</taxon>
        <taxon>Arthropoda</taxon>
        <taxon>Hexapoda</taxon>
        <taxon>Insecta</taxon>
        <taxon>Pterygota</taxon>
        <taxon>Neoptera</taxon>
        <taxon>Paraneoptera</taxon>
        <taxon>Hemiptera</taxon>
        <taxon>Sternorrhyncha</taxon>
        <taxon>Aphidomorpha</taxon>
        <taxon>Aphidoidea</taxon>
        <taxon>Aphididae</taxon>
        <taxon>Aphidini</taxon>
        <taxon>Schizaphis</taxon>
    </lineage>
</organism>